<evidence type="ECO:0000313" key="3">
    <source>
        <dbReference type="Proteomes" id="UP000799772"/>
    </source>
</evidence>
<reference evidence="2" key="1">
    <citation type="journal article" date="2020" name="Stud. Mycol.">
        <title>101 Dothideomycetes genomes: a test case for predicting lifestyles and emergence of pathogens.</title>
        <authorList>
            <person name="Haridas S."/>
            <person name="Albert R."/>
            <person name="Binder M."/>
            <person name="Bloem J."/>
            <person name="Labutti K."/>
            <person name="Salamov A."/>
            <person name="Andreopoulos B."/>
            <person name="Baker S."/>
            <person name="Barry K."/>
            <person name="Bills G."/>
            <person name="Bluhm B."/>
            <person name="Cannon C."/>
            <person name="Castanera R."/>
            <person name="Culley D."/>
            <person name="Daum C."/>
            <person name="Ezra D."/>
            <person name="Gonzalez J."/>
            <person name="Henrissat B."/>
            <person name="Kuo A."/>
            <person name="Liang C."/>
            <person name="Lipzen A."/>
            <person name="Lutzoni F."/>
            <person name="Magnuson J."/>
            <person name="Mondo S."/>
            <person name="Nolan M."/>
            <person name="Ohm R."/>
            <person name="Pangilinan J."/>
            <person name="Park H.-J."/>
            <person name="Ramirez L."/>
            <person name="Alfaro M."/>
            <person name="Sun H."/>
            <person name="Tritt A."/>
            <person name="Yoshinaga Y."/>
            <person name="Zwiers L.-H."/>
            <person name="Turgeon B."/>
            <person name="Goodwin S."/>
            <person name="Spatafora J."/>
            <person name="Crous P."/>
            <person name="Grigoriev I."/>
        </authorList>
    </citation>
    <scope>NUCLEOTIDE SEQUENCE</scope>
    <source>
        <strain evidence="2">CBS 133067</strain>
    </source>
</reference>
<dbReference type="OrthoDB" id="3486565at2759"/>
<protein>
    <submittedName>
        <fullName evidence="2">HET-domain-containing protein</fullName>
    </submittedName>
</protein>
<comment type="caution">
    <text evidence="2">The sequence shown here is derived from an EMBL/GenBank/DDBJ whole genome shotgun (WGS) entry which is preliminary data.</text>
</comment>
<accession>A0A9P4M9U1</accession>
<evidence type="ECO:0000313" key="2">
    <source>
        <dbReference type="EMBL" id="KAF2103183.1"/>
    </source>
</evidence>
<proteinExistence type="predicted"/>
<evidence type="ECO:0000259" key="1">
    <source>
        <dbReference type="Pfam" id="PF06985"/>
    </source>
</evidence>
<feature type="domain" description="Heterokaryon incompatibility" evidence="1">
    <location>
        <begin position="105"/>
        <end position="254"/>
    </location>
</feature>
<dbReference type="InterPro" id="IPR010730">
    <property type="entry name" value="HET"/>
</dbReference>
<name>A0A9P4M9U1_9PEZI</name>
<dbReference type="Pfam" id="PF06985">
    <property type="entry name" value="HET"/>
    <property type="match status" value="1"/>
</dbReference>
<gene>
    <name evidence="2" type="ORF">NA57DRAFT_72163</name>
</gene>
<dbReference type="PANTHER" id="PTHR33112">
    <property type="entry name" value="DOMAIN PROTEIN, PUTATIVE-RELATED"/>
    <property type="match status" value="1"/>
</dbReference>
<dbReference type="AlphaFoldDB" id="A0A9P4M9U1"/>
<organism evidence="2 3">
    <name type="scientific">Rhizodiscina lignyota</name>
    <dbReference type="NCBI Taxonomy" id="1504668"/>
    <lineage>
        <taxon>Eukaryota</taxon>
        <taxon>Fungi</taxon>
        <taxon>Dikarya</taxon>
        <taxon>Ascomycota</taxon>
        <taxon>Pezizomycotina</taxon>
        <taxon>Dothideomycetes</taxon>
        <taxon>Pleosporomycetidae</taxon>
        <taxon>Aulographales</taxon>
        <taxon>Rhizodiscinaceae</taxon>
        <taxon>Rhizodiscina</taxon>
    </lineage>
</organism>
<dbReference type="EMBL" id="ML978122">
    <property type="protein sequence ID" value="KAF2103183.1"/>
    <property type="molecule type" value="Genomic_DNA"/>
</dbReference>
<dbReference type="Proteomes" id="UP000799772">
    <property type="component" value="Unassembled WGS sequence"/>
</dbReference>
<keyword evidence="3" id="KW-1185">Reference proteome</keyword>
<sequence>MNSSDNGLCAFCNTITFPGPTEPWTLEHLSMKEVLLGEERGYRLCAFIDAAVGLSQKALPQNGVVRLRHEPTLSQLRILVQKQPGGETVANSVRLAHFEGSTGKYIALSYCWGKAKTFVTSTQTLHDRLRCFSIKELPQTLRDAVEVAQQLGVTYLWVDVLCILQGSDGEAKEDWEHEAGKMGKIYGNAYLTLSAAASRHCDGGLFYRCVIPTQVAIKNPNRAHTIDSLAELTMLDQRDYKDEPIVNRAWTLQEGLLSQRNAVFCLNEVCWHCDLGLVHQSSATHQPNGSSKWHNIYKLRLPTPPLKPRWTWLVQNYCGRNLTKEKDKLPAIAGLAAHIYTNRAGDEKEALAKANAVAKKAGISSSYDAEGDFGEYLAGLWRNTLWRDLLWRRTDESGPWGGVFSHARTSRPLSYRAPSWSWASMDGMVTYIYANRPYKQSSFTASIVDCNIDLLDPSAPFSEVKGGRLVLRSLMKQSHRIGYKSGRPEEGPPELIGLDVDEREEKTVGAISFDDDDRTGMERASKASEIQCLQLALSRSDLISLILLPVDSQKATYARIGICITVESEQRWWSDAQTHEVTIV</sequence>
<dbReference type="PANTHER" id="PTHR33112:SF16">
    <property type="entry name" value="HETEROKARYON INCOMPATIBILITY DOMAIN-CONTAINING PROTEIN"/>
    <property type="match status" value="1"/>
</dbReference>